<dbReference type="InterPro" id="IPR003439">
    <property type="entry name" value="ABC_transporter-like_ATP-bd"/>
</dbReference>
<dbReference type="PANTHER" id="PTHR24223">
    <property type="entry name" value="ATP-BINDING CASSETTE SUB-FAMILY C"/>
    <property type="match status" value="1"/>
</dbReference>
<evidence type="ECO:0000259" key="3">
    <source>
        <dbReference type="Pfam" id="PF00005"/>
    </source>
</evidence>
<dbReference type="EMBL" id="JQDR03007617">
    <property type="protein sequence ID" value="KAA0198364.1"/>
    <property type="molecule type" value="Genomic_DNA"/>
</dbReference>
<evidence type="ECO:0000256" key="1">
    <source>
        <dbReference type="ARBA" id="ARBA00022741"/>
    </source>
</evidence>
<reference evidence="4" key="2">
    <citation type="journal article" date="2018" name="Environ. Sci. Technol.">
        <title>The Toxicogenome of Hyalella azteca: A Model for Sediment Ecotoxicology and Evolutionary Toxicology.</title>
        <authorList>
            <person name="Poynton H.C."/>
            <person name="Hasenbein S."/>
            <person name="Benoit J.B."/>
            <person name="Sepulveda M.S."/>
            <person name="Poelchau M.F."/>
            <person name="Hughes D.S.T."/>
            <person name="Murali S.C."/>
            <person name="Chen S."/>
            <person name="Glastad K.M."/>
            <person name="Goodisman M.A.D."/>
            <person name="Werren J.H."/>
            <person name="Vineis J.H."/>
            <person name="Bowen J.L."/>
            <person name="Friedrich M."/>
            <person name="Jones J."/>
            <person name="Robertson H.M."/>
            <person name="Feyereisen R."/>
            <person name="Mechler-Hickson A."/>
            <person name="Mathers N."/>
            <person name="Lee C.E."/>
            <person name="Colbourne J.K."/>
            <person name="Biales A."/>
            <person name="Johnston J.S."/>
            <person name="Wellborn G.A."/>
            <person name="Rosendale A.J."/>
            <person name="Cridge A.G."/>
            <person name="Munoz-Torres M.C."/>
            <person name="Bain P.A."/>
            <person name="Manny A.R."/>
            <person name="Major K.M."/>
            <person name="Lambert F.N."/>
            <person name="Vulpe C.D."/>
            <person name="Tuck P."/>
            <person name="Blalock B.J."/>
            <person name="Lin Y.Y."/>
            <person name="Smith M.E."/>
            <person name="Ochoa-Acuna H."/>
            <person name="Chen M.M."/>
            <person name="Childers C.P."/>
            <person name="Qu J."/>
            <person name="Dugan S."/>
            <person name="Lee S.L."/>
            <person name="Chao H."/>
            <person name="Dinh H."/>
            <person name="Han Y."/>
            <person name="Doddapaneni H."/>
            <person name="Worley K.C."/>
            <person name="Muzny D.M."/>
            <person name="Gibbs R.A."/>
            <person name="Richards S."/>
        </authorList>
    </citation>
    <scope>NUCLEOTIDE SEQUENCE</scope>
    <source>
        <strain evidence="4">HAZT.00-mixed</strain>
        <tissue evidence="4">Whole organism</tissue>
    </source>
</reference>
<dbReference type="GO" id="GO:0016887">
    <property type="term" value="F:ATP hydrolysis activity"/>
    <property type="evidence" value="ECO:0007669"/>
    <property type="project" value="InterPro"/>
</dbReference>
<proteinExistence type="predicted"/>
<dbReference type="GO" id="GO:0016020">
    <property type="term" value="C:membrane"/>
    <property type="evidence" value="ECO:0007669"/>
    <property type="project" value="TreeGrafter"/>
</dbReference>
<keyword evidence="1" id="KW-0547">Nucleotide-binding</keyword>
<evidence type="ECO:0000256" key="2">
    <source>
        <dbReference type="ARBA" id="ARBA00022840"/>
    </source>
</evidence>
<dbReference type="AlphaFoldDB" id="A0A6A0H3V6"/>
<dbReference type="InterPro" id="IPR027417">
    <property type="entry name" value="P-loop_NTPase"/>
</dbReference>
<sequence>MSVLRLCYRYNLDPFSEHSDEKIADAAQRSQLQSVIERLNLGLSAPVEAGGSNFSVGERQLICLTRAVLRNSKVLLLDEATASVDPETDQLIQAALQTAFRDATLFTVAHRLNTVAHYDRIMVMEAGQLREFDSPENLLQTPGSLFAKMLEPIGVKTVQQLRNLA</sequence>
<dbReference type="GO" id="GO:0042626">
    <property type="term" value="F:ATPase-coupled transmembrane transporter activity"/>
    <property type="evidence" value="ECO:0007669"/>
    <property type="project" value="TreeGrafter"/>
</dbReference>
<accession>A0A6A0H3V6</accession>
<organism evidence="4">
    <name type="scientific">Hyalella azteca</name>
    <name type="common">Amphipod</name>
    <dbReference type="NCBI Taxonomy" id="294128"/>
    <lineage>
        <taxon>Eukaryota</taxon>
        <taxon>Metazoa</taxon>
        <taxon>Ecdysozoa</taxon>
        <taxon>Arthropoda</taxon>
        <taxon>Crustacea</taxon>
        <taxon>Multicrustacea</taxon>
        <taxon>Malacostraca</taxon>
        <taxon>Eumalacostraca</taxon>
        <taxon>Peracarida</taxon>
        <taxon>Amphipoda</taxon>
        <taxon>Senticaudata</taxon>
        <taxon>Talitrida</taxon>
        <taxon>Talitroidea</taxon>
        <taxon>Hyalellidae</taxon>
        <taxon>Hyalella</taxon>
    </lineage>
</organism>
<gene>
    <name evidence="4" type="ORF">HAZT_HAZT001131</name>
</gene>
<name>A0A6A0H3V6_HYAAZ</name>
<dbReference type="InterPro" id="IPR050173">
    <property type="entry name" value="ABC_transporter_C-like"/>
</dbReference>
<protein>
    <recommendedName>
        <fullName evidence="3">ABC transporter domain-containing protein</fullName>
    </recommendedName>
</protein>
<dbReference type="SUPFAM" id="SSF52540">
    <property type="entry name" value="P-loop containing nucleoside triphosphate hydrolases"/>
    <property type="match status" value="1"/>
</dbReference>
<dbReference type="GO" id="GO:0005524">
    <property type="term" value="F:ATP binding"/>
    <property type="evidence" value="ECO:0007669"/>
    <property type="project" value="UniProtKB-KW"/>
</dbReference>
<feature type="domain" description="ABC transporter" evidence="3">
    <location>
        <begin position="21"/>
        <end position="82"/>
    </location>
</feature>
<reference evidence="4" key="3">
    <citation type="submission" date="2019-06" db="EMBL/GenBank/DDBJ databases">
        <authorList>
            <person name="Poynton C."/>
            <person name="Hasenbein S."/>
            <person name="Benoit J.B."/>
            <person name="Sepulveda M.S."/>
            <person name="Poelchau M.F."/>
            <person name="Murali S.C."/>
            <person name="Chen S."/>
            <person name="Glastad K.M."/>
            <person name="Werren J.H."/>
            <person name="Vineis J.H."/>
            <person name="Bowen J.L."/>
            <person name="Friedrich M."/>
            <person name="Jones J."/>
            <person name="Robertson H.M."/>
            <person name="Feyereisen R."/>
            <person name="Mechler-Hickson A."/>
            <person name="Mathers N."/>
            <person name="Lee C.E."/>
            <person name="Colbourne J.K."/>
            <person name="Biales A."/>
            <person name="Johnston J.S."/>
            <person name="Wellborn G.A."/>
            <person name="Rosendale A.J."/>
            <person name="Cridge A.G."/>
            <person name="Munoz-Torres M.C."/>
            <person name="Bain P.A."/>
            <person name="Manny A.R."/>
            <person name="Major K.M."/>
            <person name="Lambert F.N."/>
            <person name="Vulpe C.D."/>
            <person name="Tuck P."/>
            <person name="Blalock B.J."/>
            <person name="Lin Y.-Y."/>
            <person name="Smith M.E."/>
            <person name="Ochoa-Acuna H."/>
            <person name="Chen M.-J.M."/>
            <person name="Childers C.P."/>
            <person name="Qu J."/>
            <person name="Dugan S."/>
            <person name="Lee S.L."/>
            <person name="Chao H."/>
            <person name="Dinh H."/>
            <person name="Han Y."/>
            <person name="Doddapaneni H."/>
            <person name="Worley K.C."/>
            <person name="Muzny D.M."/>
            <person name="Gibbs R.A."/>
            <person name="Richards S."/>
        </authorList>
    </citation>
    <scope>NUCLEOTIDE SEQUENCE</scope>
    <source>
        <strain evidence="4">HAZT.00-mixed</strain>
        <tissue evidence="4">Whole organism</tissue>
    </source>
</reference>
<evidence type="ECO:0000313" key="4">
    <source>
        <dbReference type="EMBL" id="KAA0198364.1"/>
    </source>
</evidence>
<dbReference type="FunFam" id="3.40.50.300:FF:003492">
    <property type="entry name" value="AGAP012735-PA"/>
    <property type="match status" value="1"/>
</dbReference>
<dbReference type="Proteomes" id="UP000711488">
    <property type="component" value="Unassembled WGS sequence"/>
</dbReference>
<keyword evidence="2" id="KW-0067">ATP-binding</keyword>
<reference evidence="4" key="1">
    <citation type="submission" date="2014-08" db="EMBL/GenBank/DDBJ databases">
        <authorList>
            <person name="Murali S."/>
            <person name="Richards S."/>
            <person name="Bandaranaike D."/>
            <person name="Bellair M."/>
            <person name="Blankenburg K."/>
            <person name="Chao H."/>
            <person name="Dinh H."/>
            <person name="Doddapaneni H."/>
            <person name="Dugan-Rocha S."/>
            <person name="Elkadiri S."/>
            <person name="Gnanaolivu R."/>
            <person name="Hughes D."/>
            <person name="Lee S."/>
            <person name="Li M."/>
            <person name="Ming W."/>
            <person name="Munidasa M."/>
            <person name="Muniz J."/>
            <person name="Nguyen L."/>
            <person name="Osuji N."/>
            <person name="Pu L.-L."/>
            <person name="Puazo M."/>
            <person name="Skinner E."/>
            <person name="Qu C."/>
            <person name="Quiroz J."/>
            <person name="Raj R."/>
            <person name="Weissenberger G."/>
            <person name="Xin Y."/>
            <person name="Zou X."/>
            <person name="Han Y."/>
            <person name="Worley K."/>
            <person name="Muzny D."/>
            <person name="Gibbs R."/>
        </authorList>
    </citation>
    <scope>NUCLEOTIDE SEQUENCE</scope>
    <source>
        <strain evidence="4">HAZT.00-mixed</strain>
        <tissue evidence="4">Whole organism</tissue>
    </source>
</reference>
<comment type="caution">
    <text evidence="4">The sequence shown here is derived from an EMBL/GenBank/DDBJ whole genome shotgun (WGS) entry which is preliminary data.</text>
</comment>
<dbReference type="Pfam" id="PF00005">
    <property type="entry name" value="ABC_tran"/>
    <property type="match status" value="1"/>
</dbReference>
<dbReference type="Gene3D" id="3.40.50.300">
    <property type="entry name" value="P-loop containing nucleotide triphosphate hydrolases"/>
    <property type="match status" value="1"/>
</dbReference>